<evidence type="ECO:0000256" key="6">
    <source>
        <dbReference type="ARBA" id="ARBA00022777"/>
    </source>
</evidence>
<dbReference type="GO" id="GO:0000287">
    <property type="term" value="F:magnesium ion binding"/>
    <property type="evidence" value="ECO:0007669"/>
    <property type="project" value="InterPro"/>
</dbReference>
<dbReference type="RefSeq" id="WP_267992157.1">
    <property type="nucleotide sequence ID" value="NZ_JAPJZI010000001.1"/>
</dbReference>
<dbReference type="EMBL" id="JAPJZI010000001">
    <property type="protein sequence ID" value="MDA5400527.1"/>
    <property type="molecule type" value="Genomic_DNA"/>
</dbReference>
<evidence type="ECO:0000256" key="1">
    <source>
        <dbReference type="ARBA" id="ARBA00013247"/>
    </source>
</evidence>
<protein>
    <recommendedName>
        <fullName evidence="1">ribose-phosphate diphosphokinase</fullName>
        <ecNumber evidence="1">2.7.6.1</ecNumber>
    </recommendedName>
</protein>
<dbReference type="InterPro" id="IPR005946">
    <property type="entry name" value="Rib-P_diPkinase"/>
</dbReference>
<dbReference type="PANTHER" id="PTHR10210">
    <property type="entry name" value="RIBOSE-PHOSPHATE DIPHOSPHOKINASE FAMILY MEMBER"/>
    <property type="match status" value="1"/>
</dbReference>
<sequence>MDDTIRIIGASSHPALTAKICDCIGVKPTATEVVRFSNENIMVKIEENVRETDAFVIQTANTPVSEGIMELLITIDALKHASAKRITAVIPYFPYARSDKKDQPRISITARLMADLLETAGADRILSMDFHSPQVQGFFRIPTDQLKAAPLLCDYLKQNRDLSNYVLVAGDVGEAKEIGSYANRLGLPIAIVDKRRDGNDEKARAVSIIGEVAGKHALIVDDEVASGGTLMEAADFVMQQGALSVEATAVHGVLSGQSVERIKASSLKSLVISDTIPLSQGKQIDKIEVCSVSRLFADAIKAIHSGQSISSLFL</sequence>
<dbReference type="GO" id="GO:0006164">
    <property type="term" value="P:purine nucleotide biosynthetic process"/>
    <property type="evidence" value="ECO:0007669"/>
    <property type="project" value="TreeGrafter"/>
</dbReference>
<comment type="catalytic activity">
    <reaction evidence="9">
        <text>D-ribose 5-phosphate + ATP = 5-phospho-alpha-D-ribose 1-diphosphate + AMP + H(+)</text>
        <dbReference type="Rhea" id="RHEA:15609"/>
        <dbReference type="ChEBI" id="CHEBI:15378"/>
        <dbReference type="ChEBI" id="CHEBI:30616"/>
        <dbReference type="ChEBI" id="CHEBI:58017"/>
        <dbReference type="ChEBI" id="CHEBI:78346"/>
        <dbReference type="ChEBI" id="CHEBI:456215"/>
        <dbReference type="EC" id="2.7.6.1"/>
    </reaction>
</comment>
<dbReference type="GO" id="GO:0005524">
    <property type="term" value="F:ATP binding"/>
    <property type="evidence" value="ECO:0007669"/>
    <property type="project" value="UniProtKB-KW"/>
</dbReference>
<evidence type="ECO:0000256" key="3">
    <source>
        <dbReference type="ARBA" id="ARBA00022723"/>
    </source>
</evidence>
<keyword evidence="6" id="KW-0418">Kinase</keyword>
<evidence type="ECO:0000256" key="8">
    <source>
        <dbReference type="ARBA" id="ARBA00022842"/>
    </source>
</evidence>
<dbReference type="AlphaFoldDB" id="A0A9X3UJY8"/>
<dbReference type="InterPro" id="IPR029099">
    <property type="entry name" value="Pribosyltran_N"/>
</dbReference>
<dbReference type="GO" id="GO:0005737">
    <property type="term" value="C:cytoplasm"/>
    <property type="evidence" value="ECO:0007669"/>
    <property type="project" value="TreeGrafter"/>
</dbReference>
<keyword evidence="5" id="KW-0547">Nucleotide-binding</keyword>
<reference evidence="11" key="1">
    <citation type="submission" date="2022-11" db="EMBL/GenBank/DDBJ databases">
        <title>Draft genome sequence of Hoeflea poritis E7-10 and Hoeflea prorocentri PM5-8, separated from scleractinian coral Porites lutea and marine dinoflagellate.</title>
        <authorList>
            <person name="Zhang G."/>
            <person name="Wei Q."/>
            <person name="Cai L."/>
        </authorList>
    </citation>
    <scope>NUCLEOTIDE SEQUENCE</scope>
    <source>
        <strain evidence="11">PM5-8</strain>
    </source>
</reference>
<dbReference type="GO" id="GO:0006015">
    <property type="term" value="P:5-phosphoribose 1-diphosphate biosynthetic process"/>
    <property type="evidence" value="ECO:0007669"/>
    <property type="project" value="TreeGrafter"/>
</dbReference>
<name>A0A9X3UJY8_9HYPH</name>
<dbReference type="SUPFAM" id="SSF53271">
    <property type="entry name" value="PRTase-like"/>
    <property type="match status" value="1"/>
</dbReference>
<keyword evidence="8" id="KW-0460">Magnesium</keyword>
<dbReference type="Gene3D" id="3.40.50.2020">
    <property type="match status" value="2"/>
</dbReference>
<evidence type="ECO:0000256" key="2">
    <source>
        <dbReference type="ARBA" id="ARBA00022679"/>
    </source>
</evidence>
<keyword evidence="7" id="KW-0067">ATP-binding</keyword>
<dbReference type="CDD" id="cd06223">
    <property type="entry name" value="PRTases_typeI"/>
    <property type="match status" value="1"/>
</dbReference>
<evidence type="ECO:0000256" key="4">
    <source>
        <dbReference type="ARBA" id="ARBA00022727"/>
    </source>
</evidence>
<dbReference type="InterPro" id="IPR000836">
    <property type="entry name" value="PRTase_dom"/>
</dbReference>
<dbReference type="Pfam" id="PF14572">
    <property type="entry name" value="Pribosyl_synth"/>
    <property type="match status" value="1"/>
</dbReference>
<dbReference type="SMART" id="SM01400">
    <property type="entry name" value="Pribosyltran_N"/>
    <property type="match status" value="1"/>
</dbReference>
<dbReference type="GO" id="GO:0004749">
    <property type="term" value="F:ribose phosphate diphosphokinase activity"/>
    <property type="evidence" value="ECO:0007669"/>
    <property type="project" value="UniProtKB-EC"/>
</dbReference>
<dbReference type="EC" id="2.7.6.1" evidence="1"/>
<organism evidence="11 12">
    <name type="scientific">Hoeflea prorocentri</name>
    <dbReference type="NCBI Taxonomy" id="1922333"/>
    <lineage>
        <taxon>Bacteria</taxon>
        <taxon>Pseudomonadati</taxon>
        <taxon>Pseudomonadota</taxon>
        <taxon>Alphaproteobacteria</taxon>
        <taxon>Hyphomicrobiales</taxon>
        <taxon>Rhizobiaceae</taxon>
        <taxon>Hoeflea</taxon>
    </lineage>
</organism>
<dbReference type="FunFam" id="3.40.50.2020:FF:000007">
    <property type="entry name" value="Ribose-phosphate pyrophosphokinase"/>
    <property type="match status" value="1"/>
</dbReference>
<accession>A0A9X3UJY8</accession>
<dbReference type="NCBIfam" id="TIGR01251">
    <property type="entry name" value="ribP_PPkin"/>
    <property type="match status" value="1"/>
</dbReference>
<dbReference type="InterPro" id="IPR029057">
    <property type="entry name" value="PRTase-like"/>
</dbReference>
<dbReference type="Proteomes" id="UP001151234">
    <property type="component" value="Unassembled WGS sequence"/>
</dbReference>
<dbReference type="GO" id="GO:0016301">
    <property type="term" value="F:kinase activity"/>
    <property type="evidence" value="ECO:0007669"/>
    <property type="project" value="UniProtKB-KW"/>
</dbReference>
<keyword evidence="4" id="KW-0545">Nucleotide biosynthesis</keyword>
<evidence type="ECO:0000256" key="7">
    <source>
        <dbReference type="ARBA" id="ARBA00022840"/>
    </source>
</evidence>
<evidence type="ECO:0000313" key="11">
    <source>
        <dbReference type="EMBL" id="MDA5400527.1"/>
    </source>
</evidence>
<keyword evidence="3" id="KW-0479">Metal-binding</keyword>
<dbReference type="NCBIfam" id="NF002320">
    <property type="entry name" value="PRK01259.1"/>
    <property type="match status" value="1"/>
</dbReference>
<evidence type="ECO:0000259" key="10">
    <source>
        <dbReference type="Pfam" id="PF13793"/>
    </source>
</evidence>
<comment type="caution">
    <text evidence="11">The sequence shown here is derived from an EMBL/GenBank/DDBJ whole genome shotgun (WGS) entry which is preliminary data.</text>
</comment>
<proteinExistence type="predicted"/>
<evidence type="ECO:0000256" key="5">
    <source>
        <dbReference type="ARBA" id="ARBA00022741"/>
    </source>
</evidence>
<feature type="domain" description="Ribose-phosphate pyrophosphokinase N-terminal" evidence="10">
    <location>
        <begin position="6"/>
        <end position="121"/>
    </location>
</feature>
<evidence type="ECO:0000313" key="12">
    <source>
        <dbReference type="Proteomes" id="UP001151234"/>
    </source>
</evidence>
<evidence type="ECO:0000256" key="9">
    <source>
        <dbReference type="ARBA" id="ARBA00049535"/>
    </source>
</evidence>
<dbReference type="Pfam" id="PF13793">
    <property type="entry name" value="Pribosyltran_N"/>
    <property type="match status" value="1"/>
</dbReference>
<gene>
    <name evidence="11" type="ORF">OQ273_18275</name>
</gene>
<keyword evidence="2 11" id="KW-0808">Transferase</keyword>
<keyword evidence="12" id="KW-1185">Reference proteome</keyword>
<dbReference type="GO" id="GO:0002189">
    <property type="term" value="C:ribose phosphate diphosphokinase complex"/>
    <property type="evidence" value="ECO:0007669"/>
    <property type="project" value="TreeGrafter"/>
</dbReference>
<dbReference type="PANTHER" id="PTHR10210:SF32">
    <property type="entry name" value="RIBOSE-PHOSPHATE PYROPHOSPHOKINASE 2"/>
    <property type="match status" value="1"/>
</dbReference>